<gene>
    <name evidence="2" type="ORF">DME_LOCUS5437</name>
</gene>
<dbReference type="PANTHER" id="PTHR37919">
    <property type="entry name" value="PROTEIN CBG05606"/>
    <property type="match status" value="1"/>
</dbReference>
<keyword evidence="4" id="KW-1185">Reference proteome</keyword>
<evidence type="ECO:0000313" key="2">
    <source>
        <dbReference type="EMBL" id="VDN55464.1"/>
    </source>
</evidence>
<evidence type="ECO:0000313" key="3">
    <source>
        <dbReference type="Proteomes" id="UP000038040"/>
    </source>
</evidence>
<dbReference type="EMBL" id="UYYG01001152">
    <property type="protein sequence ID" value="VDN55464.1"/>
    <property type="molecule type" value="Genomic_DNA"/>
</dbReference>
<keyword evidence="1" id="KW-0472">Membrane</keyword>
<organism evidence="3 5">
    <name type="scientific">Dracunculus medinensis</name>
    <name type="common">Guinea worm</name>
    <dbReference type="NCBI Taxonomy" id="318479"/>
    <lineage>
        <taxon>Eukaryota</taxon>
        <taxon>Metazoa</taxon>
        <taxon>Ecdysozoa</taxon>
        <taxon>Nematoda</taxon>
        <taxon>Chromadorea</taxon>
        <taxon>Rhabditida</taxon>
        <taxon>Spirurina</taxon>
        <taxon>Dracunculoidea</taxon>
        <taxon>Dracunculidae</taxon>
        <taxon>Dracunculus</taxon>
    </lineage>
</organism>
<keyword evidence="1" id="KW-0812">Transmembrane</keyword>
<dbReference type="STRING" id="318479.A0A0N4U2Z5"/>
<feature type="transmembrane region" description="Helical" evidence="1">
    <location>
        <begin position="12"/>
        <end position="31"/>
    </location>
</feature>
<proteinExistence type="predicted"/>
<dbReference type="AlphaFoldDB" id="A0A0N4U2Z5"/>
<sequence>MGSIRILPQWIRIWLNISTVLCIVDVAYTMLRPMTLRTGSLGHIFELWNIYSDVDLRYANANDIVTMATGRVMIIEIFMNIIALIMITTKRVLN</sequence>
<dbReference type="OrthoDB" id="60858at2759"/>
<feature type="transmembrane region" description="Helical" evidence="1">
    <location>
        <begin position="64"/>
        <end position="87"/>
    </location>
</feature>
<accession>A0A0N4U2Z5</accession>
<reference evidence="5" key="1">
    <citation type="submission" date="2017-02" db="UniProtKB">
        <authorList>
            <consortium name="WormBaseParasite"/>
        </authorList>
    </citation>
    <scope>IDENTIFICATION</scope>
</reference>
<name>A0A0N4U2Z5_DRAME</name>
<dbReference type="Proteomes" id="UP000274756">
    <property type="component" value="Unassembled WGS sequence"/>
</dbReference>
<evidence type="ECO:0000313" key="5">
    <source>
        <dbReference type="WBParaSite" id="DME_0000107701-mRNA-1"/>
    </source>
</evidence>
<reference evidence="2 4" key="2">
    <citation type="submission" date="2018-11" db="EMBL/GenBank/DDBJ databases">
        <authorList>
            <consortium name="Pathogen Informatics"/>
        </authorList>
    </citation>
    <scope>NUCLEOTIDE SEQUENCE [LARGE SCALE GENOMIC DNA]</scope>
</reference>
<dbReference type="Proteomes" id="UP000038040">
    <property type="component" value="Unplaced"/>
</dbReference>
<protein>
    <submittedName>
        <fullName evidence="5">Transmembrane protein</fullName>
    </submittedName>
</protein>
<evidence type="ECO:0000313" key="4">
    <source>
        <dbReference type="Proteomes" id="UP000274756"/>
    </source>
</evidence>
<evidence type="ECO:0000256" key="1">
    <source>
        <dbReference type="SAM" id="Phobius"/>
    </source>
</evidence>
<dbReference type="PANTHER" id="PTHR37919:SF2">
    <property type="entry name" value="EXPERA DOMAIN-CONTAINING PROTEIN"/>
    <property type="match status" value="1"/>
</dbReference>
<keyword evidence="1" id="KW-1133">Transmembrane helix</keyword>
<dbReference type="WBParaSite" id="DME_0000107701-mRNA-1">
    <property type="protein sequence ID" value="DME_0000107701-mRNA-1"/>
    <property type="gene ID" value="DME_0000107701"/>
</dbReference>